<protein>
    <recommendedName>
        <fullName evidence="1">Reverse transcriptase zinc-binding domain-containing protein</fullName>
    </recommendedName>
</protein>
<proteinExistence type="predicted"/>
<dbReference type="EMBL" id="LXQA010054293">
    <property type="protein sequence ID" value="MCI04098.1"/>
    <property type="molecule type" value="Genomic_DNA"/>
</dbReference>
<dbReference type="Pfam" id="PF13966">
    <property type="entry name" value="zf-RVT"/>
    <property type="match status" value="1"/>
</dbReference>
<evidence type="ECO:0000313" key="2">
    <source>
        <dbReference type="EMBL" id="MCI04098.1"/>
    </source>
</evidence>
<evidence type="ECO:0000313" key="3">
    <source>
        <dbReference type="Proteomes" id="UP000265520"/>
    </source>
</evidence>
<dbReference type="PANTHER" id="PTHR33116">
    <property type="entry name" value="REVERSE TRANSCRIPTASE ZINC-BINDING DOMAIN-CONTAINING PROTEIN-RELATED-RELATED"/>
    <property type="match status" value="1"/>
</dbReference>
<keyword evidence="3" id="KW-1185">Reference proteome</keyword>
<dbReference type="Proteomes" id="UP000265520">
    <property type="component" value="Unassembled WGS sequence"/>
</dbReference>
<evidence type="ECO:0000259" key="1">
    <source>
        <dbReference type="Pfam" id="PF13966"/>
    </source>
</evidence>
<sequence length="202" mass="23926">MKAIIQQRDDIHQNLVWTEMLTAPKFSMKKMYMVVHDRSQIVVWITLFYGNVARPRALVNLWLACNERLDTRDRLNKYGLIDPTHCCFCNADETQQHLMFNCSETKGIWRKVLEWIQVDHNPLGCRHEMEWIIQQTKGKGGRAKILKLAFTESVYEIWRYRNDVSFGNAVQNQHTDGKIIDTIVYRGWTNRNLRTHLAKLMM</sequence>
<dbReference type="PANTHER" id="PTHR33116:SF66">
    <property type="entry name" value="REVERSE TRANSCRIPTASE ZINC-BINDING DOMAIN-CONTAINING PROTEIN"/>
    <property type="match status" value="1"/>
</dbReference>
<name>A0A392NW94_9FABA</name>
<accession>A0A392NW94</accession>
<dbReference type="InterPro" id="IPR026960">
    <property type="entry name" value="RVT-Znf"/>
</dbReference>
<feature type="domain" description="Reverse transcriptase zinc-binding" evidence="1">
    <location>
        <begin position="26"/>
        <end position="109"/>
    </location>
</feature>
<reference evidence="2 3" key="1">
    <citation type="journal article" date="2018" name="Front. Plant Sci.">
        <title>Red Clover (Trifolium pratense) and Zigzag Clover (T. medium) - A Picture of Genomic Similarities and Differences.</title>
        <authorList>
            <person name="Dluhosova J."/>
            <person name="Istvanek J."/>
            <person name="Nedelnik J."/>
            <person name="Repkova J."/>
        </authorList>
    </citation>
    <scope>NUCLEOTIDE SEQUENCE [LARGE SCALE GENOMIC DNA]</scope>
    <source>
        <strain evidence="3">cv. 10/8</strain>
        <tissue evidence="2">Leaf</tissue>
    </source>
</reference>
<comment type="caution">
    <text evidence="2">The sequence shown here is derived from an EMBL/GenBank/DDBJ whole genome shotgun (WGS) entry which is preliminary data.</text>
</comment>
<organism evidence="2 3">
    <name type="scientific">Trifolium medium</name>
    <dbReference type="NCBI Taxonomy" id="97028"/>
    <lineage>
        <taxon>Eukaryota</taxon>
        <taxon>Viridiplantae</taxon>
        <taxon>Streptophyta</taxon>
        <taxon>Embryophyta</taxon>
        <taxon>Tracheophyta</taxon>
        <taxon>Spermatophyta</taxon>
        <taxon>Magnoliopsida</taxon>
        <taxon>eudicotyledons</taxon>
        <taxon>Gunneridae</taxon>
        <taxon>Pentapetalae</taxon>
        <taxon>rosids</taxon>
        <taxon>fabids</taxon>
        <taxon>Fabales</taxon>
        <taxon>Fabaceae</taxon>
        <taxon>Papilionoideae</taxon>
        <taxon>50 kb inversion clade</taxon>
        <taxon>NPAAA clade</taxon>
        <taxon>Hologalegina</taxon>
        <taxon>IRL clade</taxon>
        <taxon>Trifolieae</taxon>
        <taxon>Trifolium</taxon>
    </lineage>
</organism>
<dbReference type="AlphaFoldDB" id="A0A392NW94"/>